<accession>A0ABY8NHL3</accession>
<dbReference type="InterPro" id="IPR050202">
    <property type="entry name" value="Cyt/Deoxycyt_deaminase"/>
</dbReference>
<keyword evidence="7 12" id="KW-0378">Hydrolase</keyword>
<protein>
    <recommendedName>
        <fullName evidence="5 12">Cytidine deaminase</fullName>
        <ecNumber evidence="4 12">3.5.4.5</ecNumber>
    </recommendedName>
    <alternativeName>
        <fullName evidence="9 12">Cytidine aminohydrolase</fullName>
    </alternativeName>
</protein>
<evidence type="ECO:0000256" key="8">
    <source>
        <dbReference type="ARBA" id="ARBA00022833"/>
    </source>
</evidence>
<evidence type="ECO:0000256" key="12">
    <source>
        <dbReference type="RuleBase" id="RU364006"/>
    </source>
</evidence>
<dbReference type="PANTHER" id="PTHR11644:SF2">
    <property type="entry name" value="CYTIDINE DEAMINASE"/>
    <property type="match status" value="1"/>
</dbReference>
<evidence type="ECO:0000313" key="15">
    <source>
        <dbReference type="Proteomes" id="UP001236500"/>
    </source>
</evidence>
<comment type="similarity">
    <text evidence="3 12">Belongs to the cytidine and deoxycytidylate deaminase family.</text>
</comment>
<evidence type="ECO:0000256" key="4">
    <source>
        <dbReference type="ARBA" id="ARBA00012783"/>
    </source>
</evidence>
<comment type="catalytic activity">
    <reaction evidence="11 12">
        <text>cytidine + H2O + H(+) = uridine + NH4(+)</text>
        <dbReference type="Rhea" id="RHEA:16069"/>
        <dbReference type="ChEBI" id="CHEBI:15377"/>
        <dbReference type="ChEBI" id="CHEBI:15378"/>
        <dbReference type="ChEBI" id="CHEBI:16704"/>
        <dbReference type="ChEBI" id="CHEBI:17562"/>
        <dbReference type="ChEBI" id="CHEBI:28938"/>
        <dbReference type="EC" id="3.5.4.5"/>
    </reaction>
</comment>
<dbReference type="SUPFAM" id="SSF53927">
    <property type="entry name" value="Cytidine deaminase-like"/>
    <property type="match status" value="1"/>
</dbReference>
<evidence type="ECO:0000259" key="13">
    <source>
        <dbReference type="PROSITE" id="PS51747"/>
    </source>
</evidence>
<comment type="catalytic activity">
    <reaction evidence="10 12">
        <text>2'-deoxycytidine + H2O + H(+) = 2'-deoxyuridine + NH4(+)</text>
        <dbReference type="Rhea" id="RHEA:13433"/>
        <dbReference type="ChEBI" id="CHEBI:15377"/>
        <dbReference type="ChEBI" id="CHEBI:15378"/>
        <dbReference type="ChEBI" id="CHEBI:15698"/>
        <dbReference type="ChEBI" id="CHEBI:16450"/>
        <dbReference type="ChEBI" id="CHEBI:28938"/>
        <dbReference type="EC" id="3.5.4.5"/>
    </reaction>
</comment>
<keyword evidence="15" id="KW-1185">Reference proteome</keyword>
<evidence type="ECO:0000256" key="11">
    <source>
        <dbReference type="ARBA" id="ARBA00049558"/>
    </source>
</evidence>
<dbReference type="InterPro" id="IPR006262">
    <property type="entry name" value="Cyt_deam_tetra"/>
</dbReference>
<dbReference type="InterPro" id="IPR016192">
    <property type="entry name" value="APOBEC/CMP_deaminase_Zn-bd"/>
</dbReference>
<evidence type="ECO:0000313" key="14">
    <source>
        <dbReference type="EMBL" id="WGL17192.1"/>
    </source>
</evidence>
<dbReference type="PROSITE" id="PS00903">
    <property type="entry name" value="CYT_DCMP_DEAMINASES_1"/>
    <property type="match status" value="1"/>
</dbReference>
<dbReference type="Proteomes" id="UP001236500">
    <property type="component" value="Chromosome"/>
</dbReference>
<comment type="function">
    <text evidence="2 12">This enzyme scavenges exogenous and endogenous cytidine and 2'-deoxycytidine for UMP synthesis.</text>
</comment>
<evidence type="ECO:0000256" key="10">
    <source>
        <dbReference type="ARBA" id="ARBA00049252"/>
    </source>
</evidence>
<dbReference type="CDD" id="cd01283">
    <property type="entry name" value="cytidine_deaminase"/>
    <property type="match status" value="1"/>
</dbReference>
<dbReference type="Gene3D" id="3.40.140.10">
    <property type="entry name" value="Cytidine Deaminase, domain 2"/>
    <property type="match status" value="1"/>
</dbReference>
<reference evidence="14 15" key="1">
    <citation type="submission" date="2023-02" db="EMBL/GenBank/DDBJ databases">
        <title>Description and genomic characterization of Microbulbifer bruguierae sp. nov., isolated from the sediment of mangrove plant Bruguiera sexangula.</title>
        <authorList>
            <person name="Long M."/>
        </authorList>
    </citation>
    <scope>NUCLEOTIDE SEQUENCE [LARGE SCALE GENOMIC DNA]</scope>
    <source>
        <strain evidence="14 15">H12</strain>
    </source>
</reference>
<dbReference type="NCBIfam" id="TIGR01354">
    <property type="entry name" value="cyt_deam_tetra"/>
    <property type="match status" value="1"/>
</dbReference>
<dbReference type="GO" id="GO:0004126">
    <property type="term" value="F:cytidine deaminase activity"/>
    <property type="evidence" value="ECO:0007669"/>
    <property type="project" value="UniProtKB-EC"/>
</dbReference>
<dbReference type="EMBL" id="CP118605">
    <property type="protein sequence ID" value="WGL17192.1"/>
    <property type="molecule type" value="Genomic_DNA"/>
</dbReference>
<dbReference type="InterPro" id="IPR002125">
    <property type="entry name" value="CMP_dCMP_dom"/>
</dbReference>
<sequence length="143" mass="15695">MDIDLLKQKARELAQNSYAPYSQFPVAAAFYDQNGNIYGGVNVENMSFGLTICAERNAIFSAATTGCRTIDAMVIYTPTPEPTMPCGACRQVIWEFSSDAKIIAICDSEKESVFSIRDLLPGAFVLETNTRNDTCSDNNANKE</sequence>
<organism evidence="14 15">
    <name type="scientific">Microbulbifer bruguierae</name>
    <dbReference type="NCBI Taxonomy" id="3029061"/>
    <lineage>
        <taxon>Bacteria</taxon>
        <taxon>Pseudomonadati</taxon>
        <taxon>Pseudomonadota</taxon>
        <taxon>Gammaproteobacteria</taxon>
        <taxon>Cellvibrionales</taxon>
        <taxon>Microbulbiferaceae</taxon>
        <taxon>Microbulbifer</taxon>
    </lineage>
</organism>
<dbReference type="NCBIfam" id="NF004064">
    <property type="entry name" value="PRK05578.1"/>
    <property type="match status" value="1"/>
</dbReference>
<dbReference type="RefSeq" id="WP_280321021.1">
    <property type="nucleotide sequence ID" value="NZ_CP118605.1"/>
</dbReference>
<dbReference type="PROSITE" id="PS51747">
    <property type="entry name" value="CYT_DCMP_DEAMINASES_2"/>
    <property type="match status" value="1"/>
</dbReference>
<evidence type="ECO:0000256" key="1">
    <source>
        <dbReference type="ARBA" id="ARBA00001947"/>
    </source>
</evidence>
<evidence type="ECO:0000256" key="9">
    <source>
        <dbReference type="ARBA" id="ARBA00032005"/>
    </source>
</evidence>
<dbReference type="InterPro" id="IPR016193">
    <property type="entry name" value="Cytidine_deaminase-like"/>
</dbReference>
<keyword evidence="8 12" id="KW-0862">Zinc</keyword>
<comment type="cofactor">
    <cofactor evidence="1 12">
        <name>Zn(2+)</name>
        <dbReference type="ChEBI" id="CHEBI:29105"/>
    </cofactor>
</comment>
<evidence type="ECO:0000256" key="5">
    <source>
        <dbReference type="ARBA" id="ARBA00018266"/>
    </source>
</evidence>
<feature type="domain" description="CMP/dCMP-type deaminase" evidence="13">
    <location>
        <begin position="1"/>
        <end position="127"/>
    </location>
</feature>
<dbReference type="Pfam" id="PF00383">
    <property type="entry name" value="dCMP_cyt_deam_1"/>
    <property type="match status" value="1"/>
</dbReference>
<dbReference type="PANTHER" id="PTHR11644">
    <property type="entry name" value="CYTIDINE DEAMINASE"/>
    <property type="match status" value="1"/>
</dbReference>
<evidence type="ECO:0000256" key="3">
    <source>
        <dbReference type="ARBA" id="ARBA00006576"/>
    </source>
</evidence>
<gene>
    <name evidence="14" type="ORF">PVT68_02560</name>
</gene>
<keyword evidence="6 12" id="KW-0479">Metal-binding</keyword>
<evidence type="ECO:0000256" key="2">
    <source>
        <dbReference type="ARBA" id="ARBA00003949"/>
    </source>
</evidence>
<dbReference type="EC" id="3.5.4.5" evidence="4 12"/>
<name>A0ABY8NHL3_9GAMM</name>
<evidence type="ECO:0000256" key="6">
    <source>
        <dbReference type="ARBA" id="ARBA00022723"/>
    </source>
</evidence>
<proteinExistence type="inferred from homology"/>
<evidence type="ECO:0000256" key="7">
    <source>
        <dbReference type="ARBA" id="ARBA00022801"/>
    </source>
</evidence>